<dbReference type="InterPro" id="IPR046886">
    <property type="entry name" value="RsmE_MTase_dom"/>
</dbReference>
<evidence type="ECO:0000256" key="8">
    <source>
        <dbReference type="ARBA" id="ARBA00025699"/>
    </source>
</evidence>
<evidence type="ECO:0000256" key="2">
    <source>
        <dbReference type="ARBA" id="ARBA00005528"/>
    </source>
</evidence>
<evidence type="ECO:0000256" key="10">
    <source>
        <dbReference type="PIRNR" id="PIRNR015601"/>
    </source>
</evidence>
<dbReference type="PANTHER" id="PTHR30027">
    <property type="entry name" value="RIBOSOMAL RNA SMALL SUBUNIT METHYLTRANSFERASE E"/>
    <property type="match status" value="1"/>
</dbReference>
<accession>A0A2A4X7X8</accession>
<comment type="function">
    <text evidence="8 10">Specifically methylates the N3 position of the uracil ring of uridine 1498 (m3U1498) in 16S rRNA. Acts on the fully assembled 30S ribosomal subunit.</text>
</comment>
<evidence type="ECO:0000259" key="12">
    <source>
        <dbReference type="Pfam" id="PF20260"/>
    </source>
</evidence>
<feature type="domain" description="Ribosomal RNA small subunit methyltransferase E methyltransferase" evidence="11">
    <location>
        <begin position="78"/>
        <end position="228"/>
    </location>
</feature>
<keyword evidence="7 10" id="KW-0949">S-adenosyl-L-methionine</keyword>
<evidence type="ECO:0000256" key="9">
    <source>
        <dbReference type="ARBA" id="ARBA00047944"/>
    </source>
</evidence>
<dbReference type="InterPro" id="IPR029028">
    <property type="entry name" value="Alpha/beta_knot_MTases"/>
</dbReference>
<dbReference type="InterPro" id="IPR029026">
    <property type="entry name" value="tRNA_m1G_MTases_N"/>
</dbReference>
<dbReference type="GO" id="GO:0070475">
    <property type="term" value="P:rRNA base methylation"/>
    <property type="evidence" value="ECO:0007669"/>
    <property type="project" value="TreeGrafter"/>
</dbReference>
<protein>
    <recommendedName>
        <fullName evidence="10">Ribosomal RNA small subunit methyltransferase E</fullName>
        <ecNumber evidence="10">2.1.1.193</ecNumber>
    </recommendedName>
</protein>
<dbReference type="GO" id="GO:0070042">
    <property type="term" value="F:rRNA (uridine-N3-)-methyltransferase activity"/>
    <property type="evidence" value="ECO:0007669"/>
    <property type="project" value="TreeGrafter"/>
</dbReference>
<evidence type="ECO:0000313" key="14">
    <source>
        <dbReference type="Proteomes" id="UP000218775"/>
    </source>
</evidence>
<evidence type="ECO:0000256" key="1">
    <source>
        <dbReference type="ARBA" id="ARBA00004496"/>
    </source>
</evidence>
<dbReference type="EMBL" id="NVUK01000001">
    <property type="protein sequence ID" value="PCI78728.1"/>
    <property type="molecule type" value="Genomic_DNA"/>
</dbReference>
<keyword evidence="5 10" id="KW-0489">Methyltransferase</keyword>
<sequence>MPSNRFYLNGPLITGNEAILTSHEHHHLKNVIRKSVGSSVELINGKNMLATALISHIERNKTLLTVQSVETQKPHYPPFHLVLGLSHLSKVHIALEKCTELGVSHFTLVPMDLSKKNFIGPKDQVRCHQTIIGALKQCGRLDLPSLEILPNLDALKIPSHIDSVFFGDPRKPLNTLPSAQEKNILFFIGPDSGFSDEEYTLLEKQYSAKGVKLHQNILRFETAAIISTMLFLK</sequence>
<name>A0A2A4X7X8_UNCAE</name>
<dbReference type="Gene3D" id="3.40.1280.10">
    <property type="match status" value="1"/>
</dbReference>
<evidence type="ECO:0000313" key="13">
    <source>
        <dbReference type="EMBL" id="PCI78728.1"/>
    </source>
</evidence>
<proteinExistence type="inferred from homology"/>
<evidence type="ECO:0000256" key="6">
    <source>
        <dbReference type="ARBA" id="ARBA00022679"/>
    </source>
</evidence>
<evidence type="ECO:0000256" key="7">
    <source>
        <dbReference type="ARBA" id="ARBA00022691"/>
    </source>
</evidence>
<dbReference type="InterPro" id="IPR006700">
    <property type="entry name" value="RsmE"/>
</dbReference>
<dbReference type="InterPro" id="IPR015947">
    <property type="entry name" value="PUA-like_sf"/>
</dbReference>
<dbReference type="PANTHER" id="PTHR30027:SF3">
    <property type="entry name" value="16S RRNA (URACIL(1498)-N(3))-METHYLTRANSFERASE"/>
    <property type="match status" value="1"/>
</dbReference>
<reference evidence="14" key="1">
    <citation type="submission" date="2017-08" db="EMBL/GenBank/DDBJ databases">
        <title>A dynamic microbial community with high functional redundancy inhabits the cold, oxic subseafloor aquifer.</title>
        <authorList>
            <person name="Tully B.J."/>
            <person name="Wheat C.G."/>
            <person name="Glazer B.T."/>
            <person name="Huber J.A."/>
        </authorList>
    </citation>
    <scope>NUCLEOTIDE SEQUENCE [LARGE SCALE GENOMIC DNA]</scope>
</reference>
<dbReference type="SUPFAM" id="SSF75217">
    <property type="entry name" value="alpha/beta knot"/>
    <property type="match status" value="1"/>
</dbReference>
<dbReference type="CDD" id="cd18084">
    <property type="entry name" value="RsmE-like"/>
    <property type="match status" value="1"/>
</dbReference>
<dbReference type="AlphaFoldDB" id="A0A2A4X7X8"/>
<comment type="subcellular location">
    <subcellularLocation>
        <location evidence="1 10">Cytoplasm</location>
    </subcellularLocation>
</comment>
<dbReference type="Pfam" id="PF04452">
    <property type="entry name" value="Methyltrans_RNA"/>
    <property type="match status" value="1"/>
</dbReference>
<dbReference type="EC" id="2.1.1.193" evidence="10"/>
<keyword evidence="4 10" id="KW-0698">rRNA processing</keyword>
<dbReference type="Gene3D" id="2.40.240.20">
    <property type="entry name" value="Hypothetical PUA domain-like, domain 1"/>
    <property type="match status" value="1"/>
</dbReference>
<dbReference type="Pfam" id="PF20260">
    <property type="entry name" value="PUA_4"/>
    <property type="match status" value="1"/>
</dbReference>
<dbReference type="NCBIfam" id="TIGR00046">
    <property type="entry name" value="RsmE family RNA methyltransferase"/>
    <property type="match status" value="1"/>
</dbReference>
<dbReference type="InterPro" id="IPR046887">
    <property type="entry name" value="RsmE_PUA-like"/>
</dbReference>
<dbReference type="PIRSF" id="PIRSF015601">
    <property type="entry name" value="MTase_slr0722"/>
    <property type="match status" value="1"/>
</dbReference>
<keyword evidence="6 10" id="KW-0808">Transferase</keyword>
<dbReference type="SUPFAM" id="SSF88697">
    <property type="entry name" value="PUA domain-like"/>
    <property type="match status" value="1"/>
</dbReference>
<dbReference type="GO" id="GO:0005737">
    <property type="term" value="C:cytoplasm"/>
    <property type="evidence" value="ECO:0007669"/>
    <property type="project" value="UniProtKB-SubCell"/>
</dbReference>
<evidence type="ECO:0000256" key="3">
    <source>
        <dbReference type="ARBA" id="ARBA00022490"/>
    </source>
</evidence>
<comment type="caution">
    <text evidence="13">The sequence shown here is derived from an EMBL/GenBank/DDBJ whole genome shotgun (WGS) entry which is preliminary data.</text>
</comment>
<gene>
    <name evidence="13" type="ORF">COB21_00065</name>
</gene>
<keyword evidence="3 10" id="KW-0963">Cytoplasm</keyword>
<dbReference type="Proteomes" id="UP000218775">
    <property type="component" value="Unassembled WGS sequence"/>
</dbReference>
<evidence type="ECO:0000256" key="4">
    <source>
        <dbReference type="ARBA" id="ARBA00022552"/>
    </source>
</evidence>
<comment type="similarity">
    <text evidence="2 10">Belongs to the RNA methyltransferase RsmE family.</text>
</comment>
<feature type="domain" description="Ribosomal RNA small subunit methyltransferase E PUA-like" evidence="12">
    <location>
        <begin position="20"/>
        <end position="62"/>
    </location>
</feature>
<organism evidence="13 14">
    <name type="scientific">Aerophobetes bacterium</name>
    <dbReference type="NCBI Taxonomy" id="2030807"/>
    <lineage>
        <taxon>Bacteria</taxon>
        <taxon>Candidatus Aerophobota</taxon>
    </lineage>
</organism>
<evidence type="ECO:0000259" key="11">
    <source>
        <dbReference type="Pfam" id="PF04452"/>
    </source>
</evidence>
<comment type="catalytic activity">
    <reaction evidence="9 10">
        <text>uridine(1498) in 16S rRNA + S-adenosyl-L-methionine = N(3)-methyluridine(1498) in 16S rRNA + S-adenosyl-L-homocysteine + H(+)</text>
        <dbReference type="Rhea" id="RHEA:42920"/>
        <dbReference type="Rhea" id="RHEA-COMP:10283"/>
        <dbReference type="Rhea" id="RHEA-COMP:10284"/>
        <dbReference type="ChEBI" id="CHEBI:15378"/>
        <dbReference type="ChEBI" id="CHEBI:57856"/>
        <dbReference type="ChEBI" id="CHEBI:59789"/>
        <dbReference type="ChEBI" id="CHEBI:65315"/>
        <dbReference type="ChEBI" id="CHEBI:74502"/>
        <dbReference type="EC" id="2.1.1.193"/>
    </reaction>
</comment>
<evidence type="ECO:0000256" key="5">
    <source>
        <dbReference type="ARBA" id="ARBA00022603"/>
    </source>
</evidence>